<proteinExistence type="predicted"/>
<dbReference type="InterPro" id="IPR016040">
    <property type="entry name" value="NAD(P)-bd_dom"/>
</dbReference>
<name>A0A6F8XQU2_9ACTN</name>
<keyword evidence="3" id="KW-1185">Reference proteome</keyword>
<dbReference type="InterPro" id="IPR036291">
    <property type="entry name" value="NAD(P)-bd_dom_sf"/>
</dbReference>
<dbReference type="KEGG" id="pfla:Pflav_026220"/>
<evidence type="ECO:0000313" key="3">
    <source>
        <dbReference type="Proteomes" id="UP000502508"/>
    </source>
</evidence>
<accession>A0A6F8XQU2</accession>
<dbReference type="PANTHER" id="PTHR43162:SF1">
    <property type="entry name" value="PRESTALK A DIFFERENTIATION PROTEIN A"/>
    <property type="match status" value="1"/>
</dbReference>
<dbReference type="RefSeq" id="WP_173036315.1">
    <property type="nucleotide sequence ID" value="NZ_AP022870.1"/>
</dbReference>
<dbReference type="PANTHER" id="PTHR43162">
    <property type="match status" value="1"/>
</dbReference>
<reference evidence="2 3" key="1">
    <citation type="submission" date="2020-03" db="EMBL/GenBank/DDBJ databases">
        <title>Whole genome shotgun sequence of Phytohabitans flavus NBRC 107702.</title>
        <authorList>
            <person name="Komaki H."/>
            <person name="Tamura T."/>
        </authorList>
    </citation>
    <scope>NUCLEOTIDE SEQUENCE [LARGE SCALE GENOMIC DNA]</scope>
    <source>
        <strain evidence="2 3">NBRC 107702</strain>
    </source>
</reference>
<dbReference type="AlphaFoldDB" id="A0A6F8XQU2"/>
<evidence type="ECO:0000259" key="1">
    <source>
        <dbReference type="Pfam" id="PF13460"/>
    </source>
</evidence>
<protein>
    <submittedName>
        <fullName evidence="2">NmrA family protein</fullName>
    </submittedName>
</protein>
<organism evidence="2 3">
    <name type="scientific">Phytohabitans flavus</name>
    <dbReference type="NCBI Taxonomy" id="1076124"/>
    <lineage>
        <taxon>Bacteria</taxon>
        <taxon>Bacillati</taxon>
        <taxon>Actinomycetota</taxon>
        <taxon>Actinomycetes</taxon>
        <taxon>Micromonosporales</taxon>
        <taxon>Micromonosporaceae</taxon>
    </lineage>
</organism>
<dbReference type="Proteomes" id="UP000502508">
    <property type="component" value="Chromosome"/>
</dbReference>
<dbReference type="Gene3D" id="3.90.25.10">
    <property type="entry name" value="UDP-galactose 4-epimerase, domain 1"/>
    <property type="match status" value="1"/>
</dbReference>
<sequence length="281" mass="30369">MTEQPILVTGGTGKSGSRVVSQLRQRGISVRVGSRSGTPPFDWTDRATWDRALDGVEKVYLVPLDGELLTRPFVDRCVALGVRRLVLLSGRGVDVPGYLPDDSPAGRTHVDGDDAVRSSSLEWTVLRPGWFAQNFSEGFFRDAVLTGELRLPAGEGAASFVDAEDIAAVAVESLTGEGHTRRVYELSGPRALTLTEATATIAAATGRPLRYVPVSREDFVAELLEQGWPKADAEDYADAISPIPRDLDSYISPGVREALGREPRDFTDFVKAATEAGAWQP</sequence>
<feature type="domain" description="NAD(P)-binding" evidence="1">
    <location>
        <begin position="42"/>
        <end position="175"/>
    </location>
</feature>
<evidence type="ECO:0000313" key="2">
    <source>
        <dbReference type="EMBL" id="BCB76212.1"/>
    </source>
</evidence>
<dbReference type="Gene3D" id="3.40.50.720">
    <property type="entry name" value="NAD(P)-binding Rossmann-like Domain"/>
    <property type="match status" value="1"/>
</dbReference>
<gene>
    <name evidence="2" type="ORF">Pflav_026220</name>
</gene>
<reference evidence="2 3" key="2">
    <citation type="submission" date="2020-03" db="EMBL/GenBank/DDBJ databases">
        <authorList>
            <person name="Ichikawa N."/>
            <person name="Kimura A."/>
            <person name="Kitahashi Y."/>
            <person name="Uohara A."/>
        </authorList>
    </citation>
    <scope>NUCLEOTIDE SEQUENCE [LARGE SCALE GENOMIC DNA]</scope>
    <source>
        <strain evidence="2 3">NBRC 107702</strain>
    </source>
</reference>
<dbReference type="InterPro" id="IPR051604">
    <property type="entry name" value="Ergot_Alk_Oxidoreductase"/>
</dbReference>
<dbReference type="Pfam" id="PF13460">
    <property type="entry name" value="NAD_binding_10"/>
    <property type="match status" value="1"/>
</dbReference>
<dbReference type="SUPFAM" id="SSF51735">
    <property type="entry name" value="NAD(P)-binding Rossmann-fold domains"/>
    <property type="match status" value="1"/>
</dbReference>
<dbReference type="EMBL" id="AP022870">
    <property type="protein sequence ID" value="BCB76212.1"/>
    <property type="molecule type" value="Genomic_DNA"/>
</dbReference>